<organism evidence="3 4">
    <name type="scientific">Catenulispora acidiphila (strain DSM 44928 / JCM 14897 / NBRC 102108 / NRRL B-24433 / ID139908)</name>
    <dbReference type="NCBI Taxonomy" id="479433"/>
    <lineage>
        <taxon>Bacteria</taxon>
        <taxon>Bacillati</taxon>
        <taxon>Actinomycetota</taxon>
        <taxon>Actinomycetes</taxon>
        <taxon>Catenulisporales</taxon>
        <taxon>Catenulisporaceae</taxon>
        <taxon>Catenulispora</taxon>
    </lineage>
</organism>
<dbReference type="InterPro" id="IPR013495">
    <property type="entry name" value="CHP02679"/>
</dbReference>
<evidence type="ECO:0008006" key="5">
    <source>
        <dbReference type="Google" id="ProtNLM"/>
    </source>
</evidence>
<feature type="domain" description="DUF2399" evidence="1">
    <location>
        <begin position="274"/>
        <end position="431"/>
    </location>
</feature>
<dbReference type="KEGG" id="cai:Caci_0486"/>
<dbReference type="eggNOG" id="COG4924">
    <property type="taxonomic scope" value="Bacteria"/>
</dbReference>
<evidence type="ECO:0000259" key="2">
    <source>
        <dbReference type="Pfam" id="PF11796"/>
    </source>
</evidence>
<dbReference type="InterPro" id="IPR024466">
    <property type="entry name" value="CHP02679_N"/>
</dbReference>
<evidence type="ECO:0000313" key="4">
    <source>
        <dbReference type="Proteomes" id="UP000000851"/>
    </source>
</evidence>
<proteinExistence type="predicted"/>
<dbReference type="Proteomes" id="UP000000851">
    <property type="component" value="Chromosome"/>
</dbReference>
<dbReference type="InParanoid" id="C7PX87"/>
<keyword evidence="4" id="KW-1185">Reference proteome</keyword>
<name>C7PX87_CATAD</name>
<evidence type="ECO:0000259" key="1">
    <source>
        <dbReference type="Pfam" id="PF09664"/>
    </source>
</evidence>
<dbReference type="RefSeq" id="WP_012784733.1">
    <property type="nucleotide sequence ID" value="NC_013131.1"/>
</dbReference>
<evidence type="ECO:0000313" key="3">
    <source>
        <dbReference type="EMBL" id="ACU69438.1"/>
    </source>
</evidence>
<feature type="domain" description="Conserved hypothetical protein CHP02679 N terminus" evidence="2">
    <location>
        <begin position="44"/>
        <end position="251"/>
    </location>
</feature>
<dbReference type="Pfam" id="PF09664">
    <property type="entry name" value="DUF2399"/>
    <property type="match status" value="1"/>
</dbReference>
<protein>
    <recommendedName>
        <fullName evidence="5">TIGR02679 family protein</fullName>
    </recommendedName>
</protein>
<dbReference type="Pfam" id="PF11796">
    <property type="entry name" value="DUF3323"/>
    <property type="match status" value="1"/>
</dbReference>
<dbReference type="OrthoDB" id="8188786at2"/>
<dbReference type="InterPro" id="IPR024465">
    <property type="entry name" value="DUF2399"/>
</dbReference>
<reference evidence="3 4" key="1">
    <citation type="journal article" date="2009" name="Stand. Genomic Sci.">
        <title>Complete genome sequence of Catenulispora acidiphila type strain (ID 139908).</title>
        <authorList>
            <person name="Copeland A."/>
            <person name="Lapidus A."/>
            <person name="Glavina Del Rio T."/>
            <person name="Nolan M."/>
            <person name="Lucas S."/>
            <person name="Chen F."/>
            <person name="Tice H."/>
            <person name="Cheng J.F."/>
            <person name="Bruce D."/>
            <person name="Goodwin L."/>
            <person name="Pitluck S."/>
            <person name="Mikhailova N."/>
            <person name="Pati A."/>
            <person name="Ivanova N."/>
            <person name="Mavromatis K."/>
            <person name="Chen A."/>
            <person name="Palaniappan K."/>
            <person name="Chain P."/>
            <person name="Land M."/>
            <person name="Hauser L."/>
            <person name="Chang Y.J."/>
            <person name="Jeffries C.D."/>
            <person name="Chertkov O."/>
            <person name="Brettin T."/>
            <person name="Detter J.C."/>
            <person name="Han C."/>
            <person name="Ali Z."/>
            <person name="Tindall B.J."/>
            <person name="Goker M."/>
            <person name="Bristow J."/>
            <person name="Eisen J.A."/>
            <person name="Markowitz V."/>
            <person name="Hugenholtz P."/>
            <person name="Kyrpides N.C."/>
            <person name="Klenk H.P."/>
        </authorList>
    </citation>
    <scope>NUCLEOTIDE SEQUENCE [LARGE SCALE GENOMIC DNA]</scope>
    <source>
        <strain evidence="4">DSM 44928 / JCM 14897 / NBRC 102108 / NRRL B-24433 / ID139908</strain>
    </source>
</reference>
<accession>C7PX87</accession>
<gene>
    <name evidence="3" type="ordered locus">Caci_0486</name>
</gene>
<dbReference type="NCBIfam" id="TIGR02679">
    <property type="entry name" value="TIGR02679 family protein"/>
    <property type="match status" value="1"/>
</dbReference>
<dbReference type="AlphaFoldDB" id="C7PX87"/>
<dbReference type="STRING" id="479433.Caci_0486"/>
<sequence>MAGPDVPTDRVDHNRLRRLLGAPELAWLVDRVVERLAAGTTAADGAVALTDPSPEQRRAVERLLGRPPGRGRTLTIRLGDVEAVLRDAEISPDGLAAAVTALRGPIPVRHETAAAERTAWDSAHEPLEHLVAVRPDLAPWLRHVRATGLLKRHAPTSGTALDLAGQAARVLAALPHPGTVRPILAAGAVGDAHALDDGRPLTALVLSAIRSLSGLAAADTTHAEGRRAAWAGVGVATDHLSSRVLVLNVPPPPGDDSTLSRLLRLMATDGEPVTLTLRQLRALPAGHADLAGQTVSVCENPAVISAAADALGAACPPLLCLEGTPSVAAISLLRWILGRGARVRYHGDFDSGGIRIAVQVFALAARAGVPAVPWRYDSAAYLDAVALGLGSPLSAPVSPDAPWDPDLRHHLETNAVRVEEEHVVDMLLGDLACGDC</sequence>
<dbReference type="EMBL" id="CP001700">
    <property type="protein sequence ID" value="ACU69438.1"/>
    <property type="molecule type" value="Genomic_DNA"/>
</dbReference>
<dbReference type="HOGENOM" id="CLU_035709_0_0_11"/>